<evidence type="ECO:0000256" key="7">
    <source>
        <dbReference type="ARBA" id="ARBA00023136"/>
    </source>
</evidence>
<sequence>MFDNLSIWKWHMDFVGQKHAEYLFRTIITMCGFVGFILGYVKEQFSITIGLTLIGFFVSALLTIPPWPIYARNPLKWQKVKKVKKIENNLTYDEYKEDKKKEKKKTK</sequence>
<feature type="transmembrane region" description="Helical" evidence="10">
    <location>
        <begin position="22"/>
        <end position="41"/>
    </location>
</feature>
<dbReference type="GO" id="GO:0006465">
    <property type="term" value="P:signal peptide processing"/>
    <property type="evidence" value="ECO:0007669"/>
    <property type="project" value="InterPro"/>
</dbReference>
<evidence type="ECO:0000313" key="11">
    <source>
        <dbReference type="EMBL" id="MBW15612.1"/>
    </source>
</evidence>
<evidence type="ECO:0000256" key="4">
    <source>
        <dbReference type="ARBA" id="ARBA00022692"/>
    </source>
</evidence>
<evidence type="ECO:0000256" key="5">
    <source>
        <dbReference type="ARBA" id="ARBA00022824"/>
    </source>
</evidence>
<dbReference type="GO" id="GO:0005787">
    <property type="term" value="C:signal peptidase complex"/>
    <property type="evidence" value="ECO:0007669"/>
    <property type="project" value="InterPro"/>
</dbReference>
<dbReference type="InterPro" id="IPR009542">
    <property type="entry name" value="Spc1/SPCS1"/>
</dbReference>
<proteinExistence type="inferred from homology"/>
<comment type="function">
    <text evidence="9">Component of the signal peptidase complex (SPC) which catalyzes the cleavage of N-terminal signal sequences from nascent proteins as they are translocated into the lumen of the endoplasmic reticulum. Dispensable for SPC enzymatic activity.</text>
</comment>
<evidence type="ECO:0000256" key="2">
    <source>
        <dbReference type="ARBA" id="ARBA00005245"/>
    </source>
</evidence>
<keyword evidence="4 10" id="KW-0812">Transmembrane</keyword>
<feature type="transmembrane region" description="Helical" evidence="10">
    <location>
        <begin position="47"/>
        <end position="71"/>
    </location>
</feature>
<accession>A0A2H8TPP2</accession>
<keyword evidence="6 10" id="KW-1133">Transmembrane helix</keyword>
<name>A0A2H8TPP2_9HEMI</name>
<keyword evidence="7 10" id="KW-0472">Membrane</keyword>
<dbReference type="OrthoDB" id="263893at2759"/>
<dbReference type="GO" id="GO:0045047">
    <property type="term" value="P:protein targeting to ER"/>
    <property type="evidence" value="ECO:0007669"/>
    <property type="project" value="TreeGrafter"/>
</dbReference>
<dbReference type="AlphaFoldDB" id="A0A2H8TPP2"/>
<dbReference type="PANTHER" id="PTHR13202:SF0">
    <property type="entry name" value="SIGNAL PEPTIDASE COMPLEX SUBUNIT 1"/>
    <property type="match status" value="1"/>
</dbReference>
<evidence type="ECO:0000256" key="1">
    <source>
        <dbReference type="ARBA" id="ARBA00004477"/>
    </source>
</evidence>
<gene>
    <name evidence="11" type="primary">SPCS1</name>
</gene>
<dbReference type="EMBL" id="GFXV01003807">
    <property type="protein sequence ID" value="MBW15612.1"/>
    <property type="molecule type" value="Transcribed_RNA"/>
</dbReference>
<keyword evidence="5" id="KW-0256">Endoplasmic reticulum</keyword>
<organism evidence="11">
    <name type="scientific">Melanaphis sacchari</name>
    <dbReference type="NCBI Taxonomy" id="742174"/>
    <lineage>
        <taxon>Eukaryota</taxon>
        <taxon>Metazoa</taxon>
        <taxon>Ecdysozoa</taxon>
        <taxon>Arthropoda</taxon>
        <taxon>Hexapoda</taxon>
        <taxon>Insecta</taxon>
        <taxon>Pterygota</taxon>
        <taxon>Neoptera</taxon>
        <taxon>Paraneoptera</taxon>
        <taxon>Hemiptera</taxon>
        <taxon>Sternorrhyncha</taxon>
        <taxon>Aphidomorpha</taxon>
        <taxon>Aphidoidea</taxon>
        <taxon>Aphididae</taxon>
        <taxon>Aphidini</taxon>
        <taxon>Melanaphis</taxon>
    </lineage>
</organism>
<evidence type="ECO:0000256" key="8">
    <source>
        <dbReference type="ARBA" id="ARBA00032913"/>
    </source>
</evidence>
<comment type="similarity">
    <text evidence="2">Belongs to the SPCS1 family.</text>
</comment>
<reference evidence="11" key="1">
    <citation type="submission" date="2017-10" db="EMBL/GenBank/DDBJ databases">
        <title>Transcriptome Assembly of Sugarcane Aphid Adults.</title>
        <authorList>
            <person name="Scully E.D."/>
            <person name="Palmer N.A."/>
            <person name="Geib S.M."/>
            <person name="Sarath G."/>
            <person name="Sattler S.E."/>
        </authorList>
    </citation>
    <scope>NUCLEOTIDE SEQUENCE</scope>
    <source>
        <tissue evidence="11">Whole body</tissue>
    </source>
</reference>
<evidence type="ECO:0000256" key="3">
    <source>
        <dbReference type="ARBA" id="ARBA00017059"/>
    </source>
</evidence>
<evidence type="ECO:0000256" key="9">
    <source>
        <dbReference type="ARBA" id="ARBA00045204"/>
    </source>
</evidence>
<protein>
    <recommendedName>
        <fullName evidence="3">Signal peptidase complex subunit 1</fullName>
    </recommendedName>
    <alternativeName>
        <fullName evidence="8">Microsomal signal peptidase 12 kDa subunit</fullName>
    </alternativeName>
</protein>
<dbReference type="PANTHER" id="PTHR13202">
    <property type="entry name" value="MICROSOMAL SIGNAL PEPTIDASE 12 KDA SUBUNIT"/>
    <property type="match status" value="1"/>
</dbReference>
<evidence type="ECO:0000256" key="6">
    <source>
        <dbReference type="ARBA" id="ARBA00022989"/>
    </source>
</evidence>
<comment type="subcellular location">
    <subcellularLocation>
        <location evidence="1">Endoplasmic reticulum membrane</location>
        <topology evidence="1">Multi-pass membrane protein</topology>
    </subcellularLocation>
</comment>
<evidence type="ECO:0000256" key="10">
    <source>
        <dbReference type="SAM" id="Phobius"/>
    </source>
</evidence>
<dbReference type="Pfam" id="PF06645">
    <property type="entry name" value="SPC12"/>
    <property type="match status" value="1"/>
</dbReference>